<keyword evidence="2" id="KW-0442">Lipid degradation</keyword>
<evidence type="ECO:0000256" key="1">
    <source>
        <dbReference type="ARBA" id="ARBA00022801"/>
    </source>
</evidence>
<keyword evidence="3" id="KW-0443">Lipid metabolism</keyword>
<dbReference type="PANTHER" id="PTHR24185">
    <property type="entry name" value="CALCIUM-INDEPENDENT PHOSPHOLIPASE A2-GAMMA"/>
    <property type="match status" value="1"/>
</dbReference>
<feature type="domain" description="PNPLA" evidence="4">
    <location>
        <begin position="5"/>
        <end position="182"/>
    </location>
</feature>
<dbReference type="Gene3D" id="3.40.1090.10">
    <property type="entry name" value="Cytosolic phospholipase A2 catalytic domain"/>
    <property type="match status" value="1"/>
</dbReference>
<keyword evidence="6" id="KW-1185">Reference proteome</keyword>
<keyword evidence="1" id="KW-0378">Hydrolase</keyword>
<dbReference type="PROSITE" id="PS51635">
    <property type="entry name" value="PNPLA"/>
    <property type="match status" value="1"/>
</dbReference>
<dbReference type="InterPro" id="IPR002641">
    <property type="entry name" value="PNPLA_dom"/>
</dbReference>
<evidence type="ECO:0000313" key="6">
    <source>
        <dbReference type="Proteomes" id="UP001208689"/>
    </source>
</evidence>
<dbReference type="SUPFAM" id="SSF52151">
    <property type="entry name" value="FabD/lysophospholipase-like"/>
    <property type="match status" value="1"/>
</dbReference>
<dbReference type="EMBL" id="CP104013">
    <property type="protein sequence ID" value="UYP45207.1"/>
    <property type="molecule type" value="Genomic_DNA"/>
</dbReference>
<evidence type="ECO:0000259" key="4">
    <source>
        <dbReference type="PROSITE" id="PS51635"/>
    </source>
</evidence>
<evidence type="ECO:0000256" key="2">
    <source>
        <dbReference type="ARBA" id="ARBA00022963"/>
    </source>
</evidence>
<accession>A0ABY6HQP3</accession>
<dbReference type="Pfam" id="PF01734">
    <property type="entry name" value="Patatin"/>
    <property type="match status" value="1"/>
</dbReference>
<sequence>MKRVLVLKGGGVRGLIQLDGLRVLEKYYGKKICEIFDLIVGTSVGALTGGILATGKYTMNQFMDIFIKYIPFLFKTFWWRKMFGALYSRKYFYAMWDRLFDYAVHMRDCKTRFLCTAVNICDFKTHFFKSWEKKDGKEKLQFQIAKSFAAPHYFGHLVDYKNQSVWVDGGMGESNTPIDIAFAEIFDLGWTQEHVEMTVIGTGSCDLSIPFEHAKKDGQIMQLYRFMQPKEGGLARIQSTINKVSRMEIIANSNPLFDFKYYNVDIGPEFDGIDKLRYINEYLAFGRVIGEKIQRDLNIFH</sequence>
<dbReference type="InterPro" id="IPR016035">
    <property type="entry name" value="Acyl_Trfase/lysoPLipase"/>
</dbReference>
<name>A0ABY6HQP3_9ARCH</name>
<dbReference type="Proteomes" id="UP001208689">
    <property type="component" value="Chromosome"/>
</dbReference>
<dbReference type="PANTHER" id="PTHR24185:SF1">
    <property type="entry name" value="CALCIUM-INDEPENDENT PHOSPHOLIPASE A2-GAMMA"/>
    <property type="match status" value="1"/>
</dbReference>
<gene>
    <name evidence="5" type="ORF">NEF87_001492</name>
</gene>
<evidence type="ECO:0000256" key="3">
    <source>
        <dbReference type="ARBA" id="ARBA00023098"/>
    </source>
</evidence>
<proteinExistence type="predicted"/>
<reference evidence="5" key="1">
    <citation type="submission" date="2022-09" db="EMBL/GenBank/DDBJ databases">
        <title>Actin cytoskeleton and complex cell architecture in an #Asgard archaeon.</title>
        <authorList>
            <person name="Ponce Toledo R.I."/>
            <person name="Schleper C."/>
            <person name="Rodrigues Oliveira T."/>
            <person name="Wollweber F."/>
            <person name="Xu J."/>
            <person name="Rittmann S."/>
            <person name="Klingl A."/>
            <person name="Pilhofer M."/>
        </authorList>
    </citation>
    <scope>NUCLEOTIDE SEQUENCE</scope>
    <source>
        <strain evidence="5">B-35</strain>
    </source>
</reference>
<evidence type="ECO:0000313" key="5">
    <source>
        <dbReference type="EMBL" id="UYP45207.1"/>
    </source>
</evidence>
<organism evidence="5 6">
    <name type="scientific">Candidatus Lokiarchaeum ossiferum</name>
    <dbReference type="NCBI Taxonomy" id="2951803"/>
    <lineage>
        <taxon>Archaea</taxon>
        <taxon>Promethearchaeati</taxon>
        <taxon>Promethearchaeota</taxon>
        <taxon>Promethearchaeia</taxon>
        <taxon>Promethearchaeales</taxon>
        <taxon>Promethearchaeaceae</taxon>
        <taxon>Candidatus Lokiarchaeum</taxon>
    </lineage>
</organism>
<protein>
    <recommendedName>
        <fullName evidence="4">PNPLA domain-containing protein</fullName>
    </recommendedName>
</protein>